<accession>A0A5E8CIG9</accession>
<dbReference type="EMBL" id="CABVLZ010000004">
    <property type="protein sequence ID" value="VVU95183.1"/>
    <property type="molecule type" value="Genomic_DNA"/>
</dbReference>
<evidence type="ECO:0000313" key="2">
    <source>
        <dbReference type="EMBL" id="VVU95183.1"/>
    </source>
</evidence>
<name>A0A5E8CIG9_9ZZZZ</name>
<protein>
    <recommendedName>
        <fullName evidence="3">TLC domain-containing protein</fullName>
    </recommendedName>
</protein>
<evidence type="ECO:0000256" key="1">
    <source>
        <dbReference type="SAM" id="Phobius"/>
    </source>
</evidence>
<keyword evidence="1" id="KW-0472">Membrane</keyword>
<keyword evidence="1" id="KW-1133">Transmembrane helix</keyword>
<gene>
    <name evidence="2" type="ORF">CPAV1605_908</name>
</gene>
<organism evidence="2">
    <name type="scientific">seawater metagenome</name>
    <dbReference type="NCBI Taxonomy" id="1561972"/>
    <lineage>
        <taxon>unclassified sequences</taxon>
        <taxon>metagenomes</taxon>
        <taxon>ecological metagenomes</taxon>
    </lineage>
</organism>
<feature type="transmembrane region" description="Helical" evidence="1">
    <location>
        <begin position="157"/>
        <end position="174"/>
    </location>
</feature>
<reference evidence="2" key="1">
    <citation type="submission" date="2019-09" db="EMBL/GenBank/DDBJ databases">
        <authorList>
            <person name="Needham M D."/>
        </authorList>
    </citation>
    <scope>NUCLEOTIDE SEQUENCE</scope>
</reference>
<dbReference type="AlphaFoldDB" id="A0A5E8CIG9"/>
<feature type="transmembrane region" description="Helical" evidence="1">
    <location>
        <begin position="115"/>
        <end position="136"/>
    </location>
</feature>
<proteinExistence type="predicted"/>
<evidence type="ECO:0008006" key="3">
    <source>
        <dbReference type="Google" id="ProtNLM"/>
    </source>
</evidence>
<keyword evidence="1" id="KW-0812">Transmembrane</keyword>
<feature type="transmembrane region" description="Helical" evidence="1">
    <location>
        <begin position="28"/>
        <end position="47"/>
    </location>
</feature>
<sequence length="213" mass="24873">MKIYYKIVFFIGFYVLINNKKVETSFSLYRSVCCLFIFIYALQNFLLYGKEGLGNAFKFSNNDITDLSKWFEAYIIVDLMIMTYIKCKRKDLWIHHILSLITVLIANYHSKKVPFILSIVLLSEAMSIMSGVDSIYTDENDLLNSMYCKKIRKNIINLWRTPLWIMTLILGILNCKKKGITPKVAIGGSIALLVLDRFWLKKCQKVIDKYNED</sequence>
<feature type="transmembrane region" description="Helical" evidence="1">
    <location>
        <begin position="92"/>
        <end position="109"/>
    </location>
</feature>